<dbReference type="Proteomes" id="UP001215533">
    <property type="component" value="Plasmid p1_CACC879"/>
</dbReference>
<keyword evidence="1" id="KW-0614">Plasmid</keyword>
<protein>
    <recommendedName>
        <fullName evidence="3">DNA-directed RNA polymerase beta subunit</fullName>
    </recommendedName>
</protein>
<reference evidence="1" key="1">
    <citation type="submission" date="2023-02" db="EMBL/GenBank/DDBJ databases">
        <title>Complete genome sequence of Lactobacillus curvatus CACC879 isolated from Pig feces.</title>
        <authorList>
            <person name="Park S."/>
            <person name="Park M.A."/>
            <person name="Kim D.-H."/>
            <person name="Kim Y."/>
        </authorList>
    </citation>
    <scope>NUCLEOTIDE SEQUENCE</scope>
    <source>
        <strain evidence="1">Curvatus</strain>
        <plasmid evidence="1">p1_CACC879</plasmid>
    </source>
</reference>
<geneLocation type="plasmid" evidence="1 2">
    <name>p1_CACC879</name>
</geneLocation>
<proteinExistence type="predicted"/>
<gene>
    <name evidence="1" type="ORF">PSR33_09595</name>
</gene>
<dbReference type="EMBL" id="CP117684">
    <property type="protein sequence ID" value="WDC92803.1"/>
    <property type="molecule type" value="Genomic_DNA"/>
</dbReference>
<name>A0AAJ5UR49_LATCU</name>
<organism evidence="1 2">
    <name type="scientific">Latilactobacillus curvatus</name>
    <name type="common">Lactobacillus curvatus</name>
    <dbReference type="NCBI Taxonomy" id="28038"/>
    <lineage>
        <taxon>Bacteria</taxon>
        <taxon>Bacillati</taxon>
        <taxon>Bacillota</taxon>
        <taxon>Bacilli</taxon>
        <taxon>Lactobacillales</taxon>
        <taxon>Lactobacillaceae</taxon>
        <taxon>Latilactobacillus</taxon>
    </lineage>
</organism>
<evidence type="ECO:0000313" key="1">
    <source>
        <dbReference type="EMBL" id="WDC92803.1"/>
    </source>
</evidence>
<evidence type="ECO:0000313" key="2">
    <source>
        <dbReference type="Proteomes" id="UP001215533"/>
    </source>
</evidence>
<accession>A0AAJ5UR49</accession>
<evidence type="ECO:0008006" key="3">
    <source>
        <dbReference type="Google" id="ProtNLM"/>
    </source>
</evidence>
<sequence>MTNSDYDPNLVNQFLKHDYHDRGMMKWQGFFLSDHTANINKTSREQEEVNRRHHGPAMEQDDIAEIINQAIVKSKHVQIELGEQTIDGIVQKPISGLIQGWIGQQIFIGDQSVMIEDIWAIKVI</sequence>
<dbReference type="AlphaFoldDB" id="A0AAJ5UR49"/>
<dbReference type="RefSeq" id="WP_076799836.1">
    <property type="nucleotide sequence ID" value="NZ_JAHIAQ010000015.1"/>
</dbReference>